<dbReference type="GeneID" id="54999089"/>
<dbReference type="Pfam" id="PF25595">
    <property type="entry name" value="Phage_TTP_16"/>
    <property type="match status" value="1"/>
</dbReference>
<protein>
    <submittedName>
        <fullName evidence="1">Major tail protein</fullName>
    </submittedName>
</protein>
<keyword evidence="2" id="KW-1185">Reference proteome</keyword>
<sequence>MPLTQWNPSTQISRGNVAVGVSPAVADINAPSLAELTAGIGLDCSIQTMNGTSSSDSQTIDWLCDPASEQLPGSTTHAMDDLVIKTTGQDDSDLVDGLNIGDVVYIWRRDGMPHETAPAAGQFVWVWKVIITSIDPVEANNVFVGITAHITVLSRSATAVPIGA</sequence>
<name>A0A385D4A4_9CAUD</name>
<dbReference type="RefSeq" id="YP_009808191.1">
    <property type="nucleotide sequence ID" value="NC_048038.1"/>
</dbReference>
<organism evidence="1 2">
    <name type="scientific">Microbacterium phage Neferthena</name>
    <dbReference type="NCBI Taxonomy" id="2301539"/>
    <lineage>
        <taxon>Viruses</taxon>
        <taxon>Duplodnaviria</taxon>
        <taxon>Heunggongvirae</taxon>
        <taxon>Uroviricota</taxon>
        <taxon>Caudoviricetes</taxon>
        <taxon>Neferthenavirus</taxon>
        <taxon>Neferthenavirus neferthena</taxon>
    </lineage>
</organism>
<reference evidence="1 2" key="1">
    <citation type="submission" date="2018-07" db="EMBL/GenBank/DDBJ databases">
        <authorList>
            <person name="Bray K.S."/>
            <person name="Carr Z.A."/>
            <person name="Cox A."/>
            <person name="Croney S.M."/>
            <person name="Francisco T.J."/>
            <person name="Gragg K.N."/>
            <person name="Gress-Byrd C.M."/>
            <person name="Holcomb E.R."/>
            <person name="Justice T.A."/>
            <person name="Latham E.D."/>
            <person name="Lovell F.C."/>
            <person name="Miller H.N."/>
            <person name="Quesada C."/>
            <person name="Radey J."/>
            <person name="Robinson P.M."/>
            <person name="Scott K.N."/>
            <person name="Smith C.E."/>
            <person name="Stamey B.D."/>
            <person name="Stanley G.P."/>
            <person name="Suchonic E.A."/>
            <person name="Taylor K.N."/>
            <person name="Weindel N.A."/>
            <person name="Wiseman B.T."/>
            <person name="Eckardt M.A."/>
            <person name="Gainey M.D."/>
            <person name="Wallen J.R."/>
            <person name="Garlena R.A."/>
            <person name="Russell D.A."/>
            <person name="Pope W.H."/>
            <person name="Jacobs-Sera D."/>
            <person name="Hatfull G.F."/>
        </authorList>
    </citation>
    <scope>NUCLEOTIDE SEQUENCE [LARGE SCALE GENOMIC DNA]</scope>
</reference>
<evidence type="ECO:0000313" key="2">
    <source>
        <dbReference type="Proteomes" id="UP000261846"/>
    </source>
</evidence>
<dbReference type="InterPro" id="IPR058009">
    <property type="entry name" value="TTP_Phage_16"/>
</dbReference>
<dbReference type="KEGG" id="vg:54999089"/>
<dbReference type="EMBL" id="MH697589">
    <property type="protein sequence ID" value="AXQ52879.1"/>
    <property type="molecule type" value="Genomic_DNA"/>
</dbReference>
<proteinExistence type="predicted"/>
<evidence type="ECO:0000313" key="1">
    <source>
        <dbReference type="EMBL" id="AXQ52879.1"/>
    </source>
</evidence>
<dbReference type="Proteomes" id="UP000261846">
    <property type="component" value="Segment"/>
</dbReference>
<accession>A0A385D4A4</accession>
<gene>
    <name evidence="1" type="primary">15</name>
    <name evidence="1" type="ORF">SEA_NEFERTHENA_15</name>
</gene>